<evidence type="ECO:0000313" key="3">
    <source>
        <dbReference type="EMBL" id="MCY1145263.1"/>
    </source>
</evidence>
<name>A0ABT4BFF8_9ACTN</name>
<comment type="caution">
    <text evidence="3">The sequence shown here is derived from an EMBL/GenBank/DDBJ whole genome shotgun (WGS) entry which is preliminary data.</text>
</comment>
<keyword evidence="4" id="KW-1185">Reference proteome</keyword>
<dbReference type="Proteomes" id="UP001151002">
    <property type="component" value="Unassembled WGS sequence"/>
</dbReference>
<proteinExistence type="predicted"/>
<keyword evidence="2" id="KW-0812">Transmembrane</keyword>
<dbReference type="Pfam" id="PF10935">
    <property type="entry name" value="DUF2637"/>
    <property type="match status" value="1"/>
</dbReference>
<gene>
    <name evidence="3" type="ORF">OWR29_45300</name>
</gene>
<dbReference type="RefSeq" id="WP_267569867.1">
    <property type="nucleotide sequence ID" value="NZ_JAPNTZ010000024.1"/>
</dbReference>
<feature type="region of interest" description="Disordered" evidence="1">
    <location>
        <begin position="125"/>
        <end position="163"/>
    </location>
</feature>
<evidence type="ECO:0000256" key="2">
    <source>
        <dbReference type="SAM" id="Phobius"/>
    </source>
</evidence>
<keyword evidence="2" id="KW-0472">Membrane</keyword>
<dbReference type="InterPro" id="IPR021235">
    <property type="entry name" value="DUF2637"/>
</dbReference>
<feature type="transmembrane region" description="Helical" evidence="2">
    <location>
        <begin position="42"/>
        <end position="63"/>
    </location>
</feature>
<reference evidence="3" key="1">
    <citation type="submission" date="2022-11" db="EMBL/GenBank/DDBJ databases">
        <authorList>
            <person name="Somphong A."/>
            <person name="Phongsopitanun W."/>
        </authorList>
    </citation>
    <scope>NUCLEOTIDE SEQUENCE</scope>
    <source>
        <strain evidence="3">Pm04-4</strain>
    </source>
</reference>
<evidence type="ECO:0000256" key="1">
    <source>
        <dbReference type="SAM" id="MobiDB-lite"/>
    </source>
</evidence>
<evidence type="ECO:0000313" key="4">
    <source>
        <dbReference type="Proteomes" id="UP001151002"/>
    </source>
</evidence>
<keyword evidence="2" id="KW-1133">Transmembrane helix</keyword>
<feature type="transmembrane region" description="Helical" evidence="2">
    <location>
        <begin position="75"/>
        <end position="93"/>
    </location>
</feature>
<protein>
    <submittedName>
        <fullName evidence="3">DUF2637 domain-containing protein</fullName>
    </submittedName>
</protein>
<feature type="transmembrane region" description="Helical" evidence="2">
    <location>
        <begin position="99"/>
        <end position="119"/>
    </location>
</feature>
<organism evidence="3 4">
    <name type="scientific">Paractinoplanes pyxinae</name>
    <dbReference type="NCBI Taxonomy" id="2997416"/>
    <lineage>
        <taxon>Bacteria</taxon>
        <taxon>Bacillati</taxon>
        <taxon>Actinomycetota</taxon>
        <taxon>Actinomycetes</taxon>
        <taxon>Micromonosporales</taxon>
        <taxon>Micromonosporaceae</taxon>
        <taxon>Paractinoplanes</taxon>
    </lineage>
</organism>
<accession>A0ABT4BFF8</accession>
<dbReference type="EMBL" id="JAPNTZ010000024">
    <property type="protein sequence ID" value="MCY1145263.1"/>
    <property type="molecule type" value="Genomic_DNA"/>
</dbReference>
<sequence>MKRVDWVRVAARGSAAVVALVAGASSFRHIADVAVKYGEHPAVAYSLPFAIDGLLIVATTATIEAKRNSRSIHWSVRLAFAFGILASLGANIASADPSTGARVVAAIPAVALLIAIEVLTRSGKPLGDVPAEQPTPIASEDQPEEPKPVEPVRPTVRRRPAAETRRLVAVMQAKEPALTREQMADRLGISVRRLRTVMAAA</sequence>